<protein>
    <submittedName>
        <fullName evidence="4">GNAT family N-acetyltransferase</fullName>
    </submittedName>
</protein>
<proteinExistence type="predicted"/>
<dbReference type="Proteomes" id="UP000503222">
    <property type="component" value="Chromosome"/>
</dbReference>
<evidence type="ECO:0000259" key="3">
    <source>
        <dbReference type="PROSITE" id="PS51186"/>
    </source>
</evidence>
<reference evidence="4 5" key="1">
    <citation type="submission" date="2020-03" db="EMBL/GenBank/DDBJ databases">
        <title>Sphingomonas sp. nov., isolated from fish.</title>
        <authorList>
            <person name="Hyun D.-W."/>
            <person name="Bae J.-W."/>
        </authorList>
    </citation>
    <scope>NUCLEOTIDE SEQUENCE [LARGE SCALE GENOMIC DNA]</scope>
    <source>
        <strain evidence="4 5">HDW15B</strain>
    </source>
</reference>
<keyword evidence="2" id="KW-0012">Acyltransferase</keyword>
<keyword evidence="1 4" id="KW-0808">Transferase</keyword>
<gene>
    <name evidence="4" type="ORF">G7077_11050</name>
</gene>
<organism evidence="4 5">
    <name type="scientific">Sphingomonas piscis</name>
    <dbReference type="NCBI Taxonomy" id="2714943"/>
    <lineage>
        <taxon>Bacteria</taxon>
        <taxon>Pseudomonadati</taxon>
        <taxon>Pseudomonadota</taxon>
        <taxon>Alphaproteobacteria</taxon>
        <taxon>Sphingomonadales</taxon>
        <taxon>Sphingomonadaceae</taxon>
        <taxon>Sphingomonas</taxon>
    </lineage>
</organism>
<dbReference type="KEGG" id="spii:G7077_11050"/>
<dbReference type="RefSeq" id="WP_166411748.1">
    <property type="nucleotide sequence ID" value="NZ_CP049869.1"/>
</dbReference>
<name>A0A6G7YRJ3_9SPHN</name>
<evidence type="ECO:0000313" key="5">
    <source>
        <dbReference type="Proteomes" id="UP000503222"/>
    </source>
</evidence>
<dbReference type="PANTHER" id="PTHR43877">
    <property type="entry name" value="AMINOALKYLPHOSPHONATE N-ACETYLTRANSFERASE-RELATED-RELATED"/>
    <property type="match status" value="1"/>
</dbReference>
<dbReference type="Gene3D" id="3.40.630.30">
    <property type="match status" value="1"/>
</dbReference>
<dbReference type="Pfam" id="PF00583">
    <property type="entry name" value="Acetyltransf_1"/>
    <property type="match status" value="1"/>
</dbReference>
<dbReference type="SUPFAM" id="SSF55729">
    <property type="entry name" value="Acyl-CoA N-acyltransferases (Nat)"/>
    <property type="match status" value="1"/>
</dbReference>
<dbReference type="InterPro" id="IPR050832">
    <property type="entry name" value="Bact_Acetyltransf"/>
</dbReference>
<dbReference type="InterPro" id="IPR000182">
    <property type="entry name" value="GNAT_dom"/>
</dbReference>
<dbReference type="InterPro" id="IPR016181">
    <property type="entry name" value="Acyl_CoA_acyltransferase"/>
</dbReference>
<keyword evidence="5" id="KW-1185">Reference proteome</keyword>
<dbReference type="GO" id="GO:0016747">
    <property type="term" value="F:acyltransferase activity, transferring groups other than amino-acyl groups"/>
    <property type="evidence" value="ECO:0007669"/>
    <property type="project" value="InterPro"/>
</dbReference>
<evidence type="ECO:0000256" key="2">
    <source>
        <dbReference type="ARBA" id="ARBA00023315"/>
    </source>
</evidence>
<dbReference type="PROSITE" id="PS51186">
    <property type="entry name" value="GNAT"/>
    <property type="match status" value="1"/>
</dbReference>
<dbReference type="EMBL" id="CP049869">
    <property type="protein sequence ID" value="QIK79360.1"/>
    <property type="molecule type" value="Genomic_DNA"/>
</dbReference>
<evidence type="ECO:0000256" key="1">
    <source>
        <dbReference type="ARBA" id="ARBA00022679"/>
    </source>
</evidence>
<evidence type="ECO:0000313" key="4">
    <source>
        <dbReference type="EMBL" id="QIK79360.1"/>
    </source>
</evidence>
<accession>A0A6G7YRJ3</accession>
<dbReference type="CDD" id="cd04301">
    <property type="entry name" value="NAT_SF"/>
    <property type="match status" value="1"/>
</dbReference>
<dbReference type="PANTHER" id="PTHR43877:SF2">
    <property type="entry name" value="AMINOALKYLPHOSPHONATE N-ACETYLTRANSFERASE-RELATED"/>
    <property type="match status" value="1"/>
</dbReference>
<sequence>MNVRQATIADLECLAPLFAGYRTFYGQTPDVDLAREFLRQRLSREQSVIFLAASAGKSVGFAQLYPSFSSGSAARIYILNDLYVQPKARGRGIGRALLAASVEYGRAAGAVSLTLSTANDNALAQALYESAGWQPETVFRTYNLPLA</sequence>
<dbReference type="AlphaFoldDB" id="A0A6G7YRJ3"/>
<feature type="domain" description="N-acetyltransferase" evidence="3">
    <location>
        <begin position="1"/>
        <end position="147"/>
    </location>
</feature>